<dbReference type="AlphaFoldDB" id="A0A4Q4PZ58"/>
<dbReference type="EMBL" id="PEJP01000085">
    <property type="protein sequence ID" value="RYO28942.1"/>
    <property type="molecule type" value="Genomic_DNA"/>
</dbReference>
<evidence type="ECO:0000313" key="1">
    <source>
        <dbReference type="EMBL" id="RYO28942.1"/>
    </source>
</evidence>
<name>A0A4Q4PZ58_9PLEO</name>
<accession>A0A4Q4PZ58</accession>
<proteinExistence type="predicted"/>
<dbReference type="Proteomes" id="UP000293823">
    <property type="component" value="Unassembled WGS sequence"/>
</dbReference>
<gene>
    <name evidence="1" type="ORF">AA0113_g12098</name>
</gene>
<protein>
    <submittedName>
        <fullName evidence="1">Uncharacterized protein</fullName>
    </submittedName>
</protein>
<evidence type="ECO:0000313" key="2">
    <source>
        <dbReference type="Proteomes" id="UP000293823"/>
    </source>
</evidence>
<dbReference type="OrthoDB" id="3770800at2759"/>
<organism evidence="1 2">
    <name type="scientific">Alternaria arborescens</name>
    <dbReference type="NCBI Taxonomy" id="156630"/>
    <lineage>
        <taxon>Eukaryota</taxon>
        <taxon>Fungi</taxon>
        <taxon>Dikarya</taxon>
        <taxon>Ascomycota</taxon>
        <taxon>Pezizomycotina</taxon>
        <taxon>Dothideomycetes</taxon>
        <taxon>Pleosporomycetidae</taxon>
        <taxon>Pleosporales</taxon>
        <taxon>Pleosporineae</taxon>
        <taxon>Pleosporaceae</taxon>
        <taxon>Alternaria</taxon>
        <taxon>Alternaria sect. Alternaria</taxon>
    </lineage>
</organism>
<keyword evidence="2" id="KW-1185">Reference proteome</keyword>
<comment type="caution">
    <text evidence="1">The sequence shown here is derived from an EMBL/GenBank/DDBJ whole genome shotgun (WGS) entry which is preliminary data.</text>
</comment>
<reference evidence="2" key="1">
    <citation type="journal article" date="2019" name="bioRxiv">
        <title>Genomics, evolutionary history and diagnostics of the Alternaria alternata species group including apple and Asian pear pathotypes.</title>
        <authorList>
            <person name="Armitage A.D."/>
            <person name="Cockerton H.M."/>
            <person name="Sreenivasaprasad S."/>
            <person name="Woodhall J.W."/>
            <person name="Lane C.R."/>
            <person name="Harrison R.J."/>
            <person name="Clarkson J.P."/>
        </authorList>
    </citation>
    <scope>NUCLEOTIDE SEQUENCE [LARGE SCALE GENOMIC DNA]</scope>
    <source>
        <strain evidence="2">RGR 97.0016</strain>
    </source>
</reference>
<sequence>MAGCYSGGQSWIDDCNKNSFKGAIKDLCNNSQLAG</sequence>